<organism evidence="2">
    <name type="scientific">Tanacetum cinerariifolium</name>
    <name type="common">Dalmatian daisy</name>
    <name type="synonym">Chrysanthemum cinerariifolium</name>
    <dbReference type="NCBI Taxonomy" id="118510"/>
    <lineage>
        <taxon>Eukaryota</taxon>
        <taxon>Viridiplantae</taxon>
        <taxon>Streptophyta</taxon>
        <taxon>Embryophyta</taxon>
        <taxon>Tracheophyta</taxon>
        <taxon>Spermatophyta</taxon>
        <taxon>Magnoliopsida</taxon>
        <taxon>eudicotyledons</taxon>
        <taxon>Gunneridae</taxon>
        <taxon>Pentapetalae</taxon>
        <taxon>asterids</taxon>
        <taxon>campanulids</taxon>
        <taxon>Asterales</taxon>
        <taxon>Asteraceae</taxon>
        <taxon>Asteroideae</taxon>
        <taxon>Anthemideae</taxon>
        <taxon>Anthemidinae</taxon>
        <taxon>Tanacetum</taxon>
    </lineage>
</organism>
<dbReference type="AlphaFoldDB" id="A0A6L2MQY7"/>
<name>A0A6L2MQY7_TANCI</name>
<proteinExistence type="predicted"/>
<evidence type="ECO:0000256" key="1">
    <source>
        <dbReference type="SAM" id="MobiDB-lite"/>
    </source>
</evidence>
<reference evidence="2" key="1">
    <citation type="journal article" date="2019" name="Sci. Rep.">
        <title>Draft genome of Tanacetum cinerariifolium, the natural source of mosquito coil.</title>
        <authorList>
            <person name="Yamashiro T."/>
            <person name="Shiraishi A."/>
            <person name="Satake H."/>
            <person name="Nakayama K."/>
        </authorList>
    </citation>
    <scope>NUCLEOTIDE SEQUENCE</scope>
</reference>
<gene>
    <name evidence="2" type="ORF">Tci_048369</name>
</gene>
<evidence type="ECO:0000313" key="2">
    <source>
        <dbReference type="EMBL" id="GEU76391.1"/>
    </source>
</evidence>
<dbReference type="EMBL" id="BKCJ010007272">
    <property type="protein sequence ID" value="GEU76391.1"/>
    <property type="molecule type" value="Genomic_DNA"/>
</dbReference>
<sequence>MKDAVNVAVQLQSNKLKEEAQADNGDFNILRRQDIEYMLLLLFQEKLTNLNLDEWFALNVALRMYTRRIVIQECVKDLQLAVKSYQKKINLSKQDSYRSDITKMTPYTAYHDIQGIFYQDDMNKNCLMRTDKLHKFSDSTLNHVCIALNDIATGIQMEYLPKKNGANKTSRELGTLKDGGEGSRDVTTTDRNDIIWLMALMGSSPCLNTGTVKPESKVLMIDWLGIVVTSKVNHIMETDIVKLVVEIESFGMSYDDFDKETGSFDGLQPKQVNLCCVHALNKLHLHELYVVLTPERIALSARVVIEKFVPSFFLNSHPFFEMVGNTINIVTSVLTQRELDAHCTLFNIPANLRSELPDCNATNKDSLVGKIEMGLLDFVKSTDPFKTISLVDHTIEDELKVNTGKRNKKVTFATDSLPTKRARSEVVVISEPRSATAGKSQFVSSSVTLTLEHDYEDESIHSDTVVSLVSSMQADVNLVAIEPAAEIRDSSVPKTEVGGPSIPKNETGKDLSMAINKGIQQVMEAGVEHGKAGRTLTHVEAYDPEVESKYVAVVEEFEHASFSQLEELEALKNSLLALLMFGLNLEDDHGDMVPPSELCRFQPASDQVTMPVYSKQGSAMGLGYVFNEMLLSDALAAVRKSVHKRNVGVSSSSAASGPSIAMSSQDNALVVADY</sequence>
<protein>
    <submittedName>
        <fullName evidence="2">Uncharacterized protein</fullName>
    </submittedName>
</protein>
<feature type="region of interest" description="Disordered" evidence="1">
    <location>
        <begin position="490"/>
        <end position="509"/>
    </location>
</feature>
<comment type="caution">
    <text evidence="2">The sequence shown here is derived from an EMBL/GenBank/DDBJ whole genome shotgun (WGS) entry which is preliminary data.</text>
</comment>
<accession>A0A6L2MQY7</accession>